<sequence>MQRRTTRVAAMAAMGLLVSPAFAQLSTRPDAGTILETPRQIPTLPEPGGPPAVVVPVPPPAATFDRSVQLTPAAFRVQGNTLIAEADIQGVLQPYVGKSIDMAGLLQAAAAVRQLYRERGYILTEAYLPQQQFSATGGTVTIQVLEARVGKATVRLEGSGLSPTLADSIVRQALPAGTPITEQLLEKPVLLLRDLAGYEAVADVQPGANAGEADVVVVAKPSDKRFAALLGADNYGVRSAGEYRAYVDLEAQNLAGRGDVLSGRLQLADRSDNNLYRLGYSSTLDRYATRLGVLVARTEYALGKQFAALGAFGQAEVFNLSATQPFIRSRAYNLFGSVALERKDLTDRTTTPASTAERRVDSVRLSALGNFVDGLGGSSFSSYALSLTHGRLKLDPVSQALDASAALGLNTAGSFSKLNLEFQRATFLRASDRVQVNLLAQLASRNLTSAEQIGLGGPTGVRGYPVGEAVGDTGAVLNLEYRHQFAAVGGVPLGGSVFYDWGWVRFHQDGAPFPAPESQALGSAGFGLTAGTWGDYLATLQLAWRTTSDRPASDPDHKPRVWLTVQKWL</sequence>
<dbReference type="EMBL" id="WSEL01000003">
    <property type="protein sequence ID" value="MVQ28049.1"/>
    <property type="molecule type" value="Genomic_DNA"/>
</dbReference>
<evidence type="ECO:0000313" key="11">
    <source>
        <dbReference type="EMBL" id="MVQ28049.1"/>
    </source>
</evidence>
<evidence type="ECO:0000313" key="12">
    <source>
        <dbReference type="Proteomes" id="UP000469385"/>
    </source>
</evidence>
<dbReference type="GO" id="GO:0046819">
    <property type="term" value="P:protein secretion by the type V secretion system"/>
    <property type="evidence" value="ECO:0007669"/>
    <property type="project" value="TreeGrafter"/>
</dbReference>
<accession>A0A6N8IMH0</accession>
<dbReference type="AlphaFoldDB" id="A0A6N8IMH0"/>
<keyword evidence="4" id="KW-1134">Transmembrane beta strand</keyword>
<dbReference type="GO" id="GO:0008320">
    <property type="term" value="F:protein transmembrane transporter activity"/>
    <property type="evidence" value="ECO:0007669"/>
    <property type="project" value="TreeGrafter"/>
</dbReference>
<feature type="signal peptide" evidence="9">
    <location>
        <begin position="1"/>
        <end position="23"/>
    </location>
</feature>
<dbReference type="Proteomes" id="UP000469385">
    <property type="component" value="Unassembled WGS sequence"/>
</dbReference>
<evidence type="ECO:0000256" key="5">
    <source>
        <dbReference type="ARBA" id="ARBA00022692"/>
    </source>
</evidence>
<keyword evidence="5" id="KW-0812">Transmembrane</keyword>
<evidence type="ECO:0000256" key="9">
    <source>
        <dbReference type="SAM" id="SignalP"/>
    </source>
</evidence>
<evidence type="ECO:0000256" key="8">
    <source>
        <dbReference type="ARBA" id="ARBA00023237"/>
    </source>
</evidence>
<organism evidence="11 12">
    <name type="scientific">Ramlibacter pinisoli</name>
    <dbReference type="NCBI Taxonomy" id="2682844"/>
    <lineage>
        <taxon>Bacteria</taxon>
        <taxon>Pseudomonadati</taxon>
        <taxon>Pseudomonadota</taxon>
        <taxon>Betaproteobacteria</taxon>
        <taxon>Burkholderiales</taxon>
        <taxon>Comamonadaceae</taxon>
        <taxon>Ramlibacter</taxon>
    </lineage>
</organism>
<evidence type="ECO:0000256" key="4">
    <source>
        <dbReference type="ARBA" id="ARBA00022452"/>
    </source>
</evidence>
<dbReference type="InterPro" id="IPR034746">
    <property type="entry name" value="POTRA"/>
</dbReference>
<protein>
    <recommendedName>
        <fullName evidence="10">POTRA domain-containing protein</fullName>
    </recommendedName>
</protein>
<keyword evidence="3" id="KW-0813">Transport</keyword>
<keyword evidence="7" id="KW-0472">Membrane</keyword>
<dbReference type="InterPro" id="IPR013686">
    <property type="entry name" value="Polypept-transport_assoc_ShlB"/>
</dbReference>
<comment type="caution">
    <text evidence="11">The sequence shown here is derived from an EMBL/GenBank/DDBJ whole genome shotgun (WGS) entry which is preliminary data.</text>
</comment>
<evidence type="ECO:0000256" key="7">
    <source>
        <dbReference type="ARBA" id="ARBA00023136"/>
    </source>
</evidence>
<dbReference type="Gene3D" id="3.10.20.310">
    <property type="entry name" value="membrane protein fhac"/>
    <property type="match status" value="1"/>
</dbReference>
<comment type="similarity">
    <text evidence="2">Belongs to the TPS (TC 1.B.20) family.</text>
</comment>
<evidence type="ECO:0000259" key="10">
    <source>
        <dbReference type="PROSITE" id="PS51779"/>
    </source>
</evidence>
<evidence type="ECO:0000256" key="6">
    <source>
        <dbReference type="ARBA" id="ARBA00022927"/>
    </source>
</evidence>
<dbReference type="InterPro" id="IPR005565">
    <property type="entry name" value="Hemolysn_activator_HlyB_C"/>
</dbReference>
<keyword evidence="9" id="KW-0732">Signal</keyword>
<dbReference type="PANTHER" id="PTHR34597:SF1">
    <property type="entry name" value="HEME_HEMOPEXIN TRANSPORTER PROTEIN HUXB"/>
    <property type="match status" value="1"/>
</dbReference>
<name>A0A6N8IMH0_9BURK</name>
<gene>
    <name evidence="11" type="ORF">GON04_01205</name>
</gene>
<feature type="chain" id="PRO_5027079429" description="POTRA domain-containing protein" evidence="9">
    <location>
        <begin position="24"/>
        <end position="569"/>
    </location>
</feature>
<reference evidence="11 12" key="1">
    <citation type="submission" date="2019-12" db="EMBL/GenBank/DDBJ databases">
        <authorList>
            <person name="Huq M.A."/>
        </authorList>
    </citation>
    <scope>NUCLEOTIDE SEQUENCE [LARGE SCALE GENOMIC DNA]</scope>
    <source>
        <strain evidence="11 12">MAH-25</strain>
    </source>
</reference>
<evidence type="ECO:0000256" key="3">
    <source>
        <dbReference type="ARBA" id="ARBA00022448"/>
    </source>
</evidence>
<dbReference type="Pfam" id="PF08479">
    <property type="entry name" value="POTRA_2"/>
    <property type="match status" value="1"/>
</dbReference>
<proteinExistence type="inferred from homology"/>
<dbReference type="Gene3D" id="2.40.160.50">
    <property type="entry name" value="membrane protein fhac: a member of the omp85/tpsb transporter family"/>
    <property type="match status" value="1"/>
</dbReference>
<evidence type="ECO:0000256" key="1">
    <source>
        <dbReference type="ARBA" id="ARBA00004442"/>
    </source>
</evidence>
<comment type="subcellular location">
    <subcellularLocation>
        <location evidence="1">Cell outer membrane</location>
    </subcellularLocation>
</comment>
<dbReference type="PROSITE" id="PS51779">
    <property type="entry name" value="POTRA"/>
    <property type="match status" value="1"/>
</dbReference>
<keyword evidence="12" id="KW-1185">Reference proteome</keyword>
<dbReference type="InterPro" id="IPR051544">
    <property type="entry name" value="TPS_OM_transporter"/>
</dbReference>
<dbReference type="PANTHER" id="PTHR34597">
    <property type="entry name" value="SLR1661 PROTEIN"/>
    <property type="match status" value="1"/>
</dbReference>
<evidence type="ECO:0000256" key="2">
    <source>
        <dbReference type="ARBA" id="ARBA00009055"/>
    </source>
</evidence>
<keyword evidence="8" id="KW-0998">Cell outer membrane</keyword>
<dbReference type="GO" id="GO:0098046">
    <property type="term" value="C:type V protein secretion system complex"/>
    <property type="evidence" value="ECO:0007669"/>
    <property type="project" value="TreeGrafter"/>
</dbReference>
<dbReference type="Pfam" id="PF03865">
    <property type="entry name" value="ShlB"/>
    <property type="match status" value="1"/>
</dbReference>
<dbReference type="GO" id="GO:0009279">
    <property type="term" value="C:cell outer membrane"/>
    <property type="evidence" value="ECO:0007669"/>
    <property type="project" value="UniProtKB-SubCell"/>
</dbReference>
<feature type="domain" description="POTRA" evidence="10">
    <location>
        <begin position="70"/>
        <end position="147"/>
    </location>
</feature>
<keyword evidence="6" id="KW-0653">Protein transport</keyword>